<dbReference type="Gene3D" id="1.10.10.10">
    <property type="entry name" value="Winged helix-like DNA-binding domain superfamily/Winged helix DNA-binding domain"/>
    <property type="match status" value="1"/>
</dbReference>
<protein>
    <submittedName>
        <fullName evidence="3">TrmB family transcriptional regulator</fullName>
    </submittedName>
</protein>
<evidence type="ECO:0000313" key="3">
    <source>
        <dbReference type="EMBL" id="RFA98674.1"/>
    </source>
</evidence>
<dbReference type="OrthoDB" id="27411at2157"/>
<sequence length="178" mass="19694">MSSRHSVLEAVLMLGRAKAYELAKALPYSVSTVYYALYRLEAEGFVEADRDYYVPTFKGVLYYVSYKGCNFIATNATRRLINRHYASELNDREICDALEFLSKRMPHSRHILPALLEAVSGAKLSDLPPSVKRLLATAMAEAGGPIDNVHIGVLIGNIFAGYCKMCGLVVAPCRSIKL</sequence>
<dbReference type="SUPFAM" id="SSF46785">
    <property type="entry name" value="Winged helix' DNA-binding domain"/>
    <property type="match status" value="1"/>
</dbReference>
<dbReference type="EMBL" id="NMUF01000014">
    <property type="protein sequence ID" value="RFA98674.1"/>
    <property type="molecule type" value="Genomic_DNA"/>
</dbReference>
<dbReference type="RefSeq" id="WP_116422151.1">
    <property type="nucleotide sequence ID" value="NZ_DAIOPL010000007.1"/>
</dbReference>
<feature type="domain" description="Transcription regulator TrmB N-terminal" evidence="1">
    <location>
        <begin position="7"/>
        <end position="50"/>
    </location>
</feature>
<comment type="caution">
    <text evidence="3">The sequence shown here is derived from an EMBL/GenBank/DDBJ whole genome shotgun (WGS) entry which is preliminary data.</text>
</comment>
<evidence type="ECO:0000313" key="4">
    <source>
        <dbReference type="Proteomes" id="UP000256877"/>
    </source>
</evidence>
<dbReference type="InterPro" id="IPR002831">
    <property type="entry name" value="Tscrpt_reg_TrmB_N"/>
</dbReference>
<dbReference type="InterPro" id="IPR036388">
    <property type="entry name" value="WH-like_DNA-bd_sf"/>
</dbReference>
<dbReference type="Proteomes" id="UP000256877">
    <property type="component" value="Unassembled WGS sequence"/>
</dbReference>
<proteinExistence type="predicted"/>
<evidence type="ECO:0000313" key="2">
    <source>
        <dbReference type="EMBL" id="RFA92689.1"/>
    </source>
</evidence>
<dbReference type="Proteomes" id="UP000257123">
    <property type="component" value="Unassembled WGS sequence"/>
</dbReference>
<dbReference type="EMBL" id="NMUE01000080">
    <property type="protein sequence ID" value="RFA92689.1"/>
    <property type="molecule type" value="Genomic_DNA"/>
</dbReference>
<accession>A0A371R4F7</accession>
<name>A0A371R4F7_9CREN</name>
<evidence type="ECO:0000313" key="5">
    <source>
        <dbReference type="Proteomes" id="UP000257123"/>
    </source>
</evidence>
<reference evidence="4 5" key="1">
    <citation type="submission" date="2017-07" db="EMBL/GenBank/DDBJ databases">
        <title>Draft genome sequence of aerobic hyperthermophilic archaea, Pyrobaculum aerophilum YKB31 and YKB32.</title>
        <authorList>
            <person name="Mochizuki T."/>
            <person name="Berliner A.J."/>
            <person name="Yoshida-Takashima Y."/>
            <person name="Takaki Y."/>
            <person name="Nunoura T."/>
            <person name="Takai K."/>
        </authorList>
    </citation>
    <scope>NUCLEOTIDE SEQUENCE [LARGE SCALE GENOMIC DNA]</scope>
    <source>
        <strain evidence="2 5">YKB31</strain>
        <strain evidence="3 4">YKB32</strain>
    </source>
</reference>
<gene>
    <name evidence="2" type="ORF">CGL51_14000</name>
    <name evidence="3" type="ORF">CGL52_06565</name>
</gene>
<dbReference type="Pfam" id="PF01978">
    <property type="entry name" value="TrmB"/>
    <property type="match status" value="1"/>
</dbReference>
<organism evidence="3 4">
    <name type="scientific">Pyrobaculum aerophilum</name>
    <dbReference type="NCBI Taxonomy" id="13773"/>
    <lineage>
        <taxon>Archaea</taxon>
        <taxon>Thermoproteota</taxon>
        <taxon>Thermoprotei</taxon>
        <taxon>Thermoproteales</taxon>
        <taxon>Thermoproteaceae</taxon>
        <taxon>Pyrobaculum</taxon>
    </lineage>
</organism>
<evidence type="ECO:0000259" key="1">
    <source>
        <dbReference type="Pfam" id="PF01978"/>
    </source>
</evidence>
<dbReference type="AlphaFoldDB" id="A0A371R4F7"/>
<dbReference type="InterPro" id="IPR036390">
    <property type="entry name" value="WH_DNA-bd_sf"/>
</dbReference>